<dbReference type="RefSeq" id="WP_140454843.1">
    <property type="nucleotide sequence ID" value="NZ_VFRP01000014.1"/>
</dbReference>
<feature type="transmembrane region" description="Helical" evidence="8">
    <location>
        <begin position="89"/>
        <end position="109"/>
    </location>
</feature>
<evidence type="ECO:0000256" key="5">
    <source>
        <dbReference type="ARBA" id="ARBA00022692"/>
    </source>
</evidence>
<feature type="transmembrane region" description="Helical" evidence="8">
    <location>
        <begin position="302"/>
        <end position="319"/>
    </location>
</feature>
<feature type="transmembrane region" description="Helical" evidence="8">
    <location>
        <begin position="236"/>
        <end position="260"/>
    </location>
</feature>
<comment type="subcellular location">
    <subcellularLocation>
        <location evidence="1">Cell membrane</location>
        <topology evidence="1">Multi-pass membrane protein</topology>
    </subcellularLocation>
</comment>
<dbReference type="PANTHER" id="PTHR30472:SF24">
    <property type="entry name" value="FERRIC ENTEROBACTIN TRANSPORT SYSTEM PERMEASE PROTEIN FEPG"/>
    <property type="match status" value="1"/>
</dbReference>
<dbReference type="InterPro" id="IPR000522">
    <property type="entry name" value="ABC_transptr_permease_BtuC"/>
</dbReference>
<evidence type="ECO:0000256" key="6">
    <source>
        <dbReference type="ARBA" id="ARBA00022989"/>
    </source>
</evidence>
<dbReference type="GO" id="GO:0005886">
    <property type="term" value="C:plasma membrane"/>
    <property type="evidence" value="ECO:0007669"/>
    <property type="project" value="UniProtKB-SubCell"/>
</dbReference>
<reference evidence="9 10" key="1">
    <citation type="submission" date="2019-06" db="EMBL/GenBank/DDBJ databases">
        <title>A novel bacterium of genus Amaricoccus, isolated from marine sediment.</title>
        <authorList>
            <person name="Huang H."/>
            <person name="Mo K."/>
            <person name="Hu Y."/>
        </authorList>
    </citation>
    <scope>NUCLEOTIDE SEQUENCE [LARGE SCALE GENOMIC DNA]</scope>
    <source>
        <strain evidence="9 10">HB172011</strain>
    </source>
</reference>
<dbReference type="InterPro" id="IPR037294">
    <property type="entry name" value="ABC_BtuC-like"/>
</dbReference>
<dbReference type="PANTHER" id="PTHR30472">
    <property type="entry name" value="FERRIC ENTEROBACTIN TRANSPORT SYSTEM PERMEASE PROTEIN"/>
    <property type="match status" value="1"/>
</dbReference>
<evidence type="ECO:0000256" key="3">
    <source>
        <dbReference type="ARBA" id="ARBA00022448"/>
    </source>
</evidence>
<evidence type="ECO:0000256" key="4">
    <source>
        <dbReference type="ARBA" id="ARBA00022475"/>
    </source>
</evidence>
<keyword evidence="10" id="KW-1185">Reference proteome</keyword>
<feature type="transmembrane region" description="Helical" evidence="8">
    <location>
        <begin position="144"/>
        <end position="165"/>
    </location>
</feature>
<sequence>MTGGMTARAALLPLLLIAAAMLGLAWGQITVGPAALWHGAVSGEGMGAAMLSTFRGPRVATALGAGAALGIAGGLFQTLFRNPLASPDILGFDSGAALAVVAATAFGLIAPMSLVAAAGGLASAALVGVASYRRGHATPPLTMILVGLGIGFMTSALATFLMTLLPSNEAGEAQRWMTGSLAARSWDHVARIWIPGALLAAALLVRIRLLGALELGSDLAAGLGVGVAAARRGFVAAGVLLAALAVAVAGPVPFVALMSAPLGARLTGARGLVGRMLAAAGAGALILTLSDTIARSALTGTELPAGVLTGLLGAPYLLWRLSREMEGGGL</sequence>
<comment type="caution">
    <text evidence="9">The sequence shown here is derived from an EMBL/GenBank/DDBJ whole genome shotgun (WGS) entry which is preliminary data.</text>
</comment>
<keyword evidence="4" id="KW-1003">Cell membrane</keyword>
<dbReference type="GO" id="GO:0033214">
    <property type="term" value="P:siderophore-iron import into cell"/>
    <property type="evidence" value="ECO:0007669"/>
    <property type="project" value="TreeGrafter"/>
</dbReference>
<feature type="transmembrane region" description="Helical" evidence="8">
    <location>
        <begin position="185"/>
        <end position="205"/>
    </location>
</feature>
<name>A0A501WJ93_9RHOB</name>
<dbReference type="Pfam" id="PF01032">
    <property type="entry name" value="FecCD"/>
    <property type="match status" value="1"/>
</dbReference>
<dbReference type="Proteomes" id="UP000319255">
    <property type="component" value="Unassembled WGS sequence"/>
</dbReference>
<evidence type="ECO:0000313" key="9">
    <source>
        <dbReference type="EMBL" id="TPE49579.1"/>
    </source>
</evidence>
<evidence type="ECO:0000256" key="7">
    <source>
        <dbReference type="ARBA" id="ARBA00023136"/>
    </source>
</evidence>
<evidence type="ECO:0000256" key="1">
    <source>
        <dbReference type="ARBA" id="ARBA00004651"/>
    </source>
</evidence>
<gene>
    <name evidence="9" type="ORF">FJM51_14465</name>
</gene>
<keyword evidence="3" id="KW-0813">Transport</keyword>
<feature type="transmembrane region" description="Helical" evidence="8">
    <location>
        <begin position="272"/>
        <end position="290"/>
    </location>
</feature>
<dbReference type="AlphaFoldDB" id="A0A501WJ93"/>
<keyword evidence="7 8" id="KW-0472">Membrane</keyword>
<feature type="transmembrane region" description="Helical" evidence="8">
    <location>
        <begin position="59"/>
        <end position="80"/>
    </location>
</feature>
<keyword evidence="6 8" id="KW-1133">Transmembrane helix</keyword>
<protein>
    <submittedName>
        <fullName evidence="9">Iron ABC transporter permease</fullName>
    </submittedName>
</protein>
<comment type="similarity">
    <text evidence="2">Belongs to the binding-protein-dependent transport system permease family. FecCD subfamily.</text>
</comment>
<proteinExistence type="inferred from homology"/>
<organism evidence="9 10">
    <name type="scientific">Amaricoccus solimangrovi</name>
    <dbReference type="NCBI Taxonomy" id="2589815"/>
    <lineage>
        <taxon>Bacteria</taxon>
        <taxon>Pseudomonadati</taxon>
        <taxon>Pseudomonadota</taxon>
        <taxon>Alphaproteobacteria</taxon>
        <taxon>Rhodobacterales</taxon>
        <taxon>Paracoccaceae</taxon>
        <taxon>Amaricoccus</taxon>
    </lineage>
</organism>
<dbReference type="SUPFAM" id="SSF81345">
    <property type="entry name" value="ABC transporter involved in vitamin B12 uptake, BtuC"/>
    <property type="match status" value="1"/>
</dbReference>
<evidence type="ECO:0000256" key="8">
    <source>
        <dbReference type="SAM" id="Phobius"/>
    </source>
</evidence>
<dbReference type="Gene3D" id="1.10.3470.10">
    <property type="entry name" value="ABC transporter involved in vitamin B12 uptake, BtuC"/>
    <property type="match status" value="1"/>
</dbReference>
<evidence type="ECO:0000313" key="10">
    <source>
        <dbReference type="Proteomes" id="UP000319255"/>
    </source>
</evidence>
<keyword evidence="5 8" id="KW-0812">Transmembrane</keyword>
<dbReference type="OrthoDB" id="9811975at2"/>
<accession>A0A501WJ93</accession>
<dbReference type="EMBL" id="VFRP01000014">
    <property type="protein sequence ID" value="TPE49579.1"/>
    <property type="molecule type" value="Genomic_DNA"/>
</dbReference>
<evidence type="ECO:0000256" key="2">
    <source>
        <dbReference type="ARBA" id="ARBA00007935"/>
    </source>
</evidence>
<dbReference type="GO" id="GO:0022857">
    <property type="term" value="F:transmembrane transporter activity"/>
    <property type="evidence" value="ECO:0007669"/>
    <property type="project" value="InterPro"/>
</dbReference>